<dbReference type="AlphaFoldDB" id="A0A9N9FYX4"/>
<evidence type="ECO:0000313" key="2">
    <source>
        <dbReference type="Proteomes" id="UP000789375"/>
    </source>
</evidence>
<proteinExistence type="predicted"/>
<reference evidence="1" key="1">
    <citation type="submission" date="2021-06" db="EMBL/GenBank/DDBJ databases">
        <authorList>
            <person name="Kallberg Y."/>
            <person name="Tangrot J."/>
            <person name="Rosling A."/>
        </authorList>
    </citation>
    <scope>NUCLEOTIDE SEQUENCE</scope>
    <source>
        <strain evidence="1">87-6 pot B 2015</strain>
    </source>
</reference>
<comment type="caution">
    <text evidence="1">The sequence shown here is derived from an EMBL/GenBank/DDBJ whole genome shotgun (WGS) entry which is preliminary data.</text>
</comment>
<sequence>MLNDANPYVKTFRQASNILRSNQLLDMKMEIEQIEYDIVLYLYKEELN</sequence>
<name>A0A9N9FYX4_FUNMO</name>
<dbReference type="Proteomes" id="UP000789375">
    <property type="component" value="Unassembled WGS sequence"/>
</dbReference>
<organism evidence="1 2">
    <name type="scientific">Funneliformis mosseae</name>
    <name type="common">Endomycorrhizal fungus</name>
    <name type="synonym">Glomus mosseae</name>
    <dbReference type="NCBI Taxonomy" id="27381"/>
    <lineage>
        <taxon>Eukaryota</taxon>
        <taxon>Fungi</taxon>
        <taxon>Fungi incertae sedis</taxon>
        <taxon>Mucoromycota</taxon>
        <taxon>Glomeromycotina</taxon>
        <taxon>Glomeromycetes</taxon>
        <taxon>Glomerales</taxon>
        <taxon>Glomeraceae</taxon>
        <taxon>Funneliformis</taxon>
    </lineage>
</organism>
<protein>
    <submittedName>
        <fullName evidence="1">8911_t:CDS:1</fullName>
    </submittedName>
</protein>
<dbReference type="EMBL" id="CAJVPP010001788">
    <property type="protein sequence ID" value="CAG8572886.1"/>
    <property type="molecule type" value="Genomic_DNA"/>
</dbReference>
<evidence type="ECO:0000313" key="1">
    <source>
        <dbReference type="EMBL" id="CAG8572886.1"/>
    </source>
</evidence>
<gene>
    <name evidence="1" type="ORF">FMOSSE_LOCUS7548</name>
</gene>
<accession>A0A9N9FYX4</accession>
<keyword evidence="2" id="KW-1185">Reference proteome</keyword>